<evidence type="ECO:0000313" key="4">
    <source>
        <dbReference type="Proteomes" id="UP000177480"/>
    </source>
</evidence>
<dbReference type="Proteomes" id="UP000177480">
    <property type="component" value="Unassembled WGS sequence"/>
</dbReference>
<name>A0A1G2FZF9_9BACT</name>
<evidence type="ECO:0000256" key="1">
    <source>
        <dbReference type="SAM" id="Phobius"/>
    </source>
</evidence>
<dbReference type="InterPro" id="IPR052159">
    <property type="entry name" value="Competence_DNA_uptake"/>
</dbReference>
<keyword evidence="1" id="KW-0472">Membrane</keyword>
<dbReference type="SMART" id="SM00849">
    <property type="entry name" value="Lactamase_B"/>
    <property type="match status" value="1"/>
</dbReference>
<dbReference type="CDD" id="cd07731">
    <property type="entry name" value="ComA-like_MBL-fold"/>
    <property type="match status" value="1"/>
</dbReference>
<dbReference type="AlphaFoldDB" id="A0A1G2FZF9"/>
<dbReference type="InterPro" id="IPR001279">
    <property type="entry name" value="Metallo-B-lactamas"/>
</dbReference>
<accession>A0A1G2FZF9</accession>
<organism evidence="3 4">
    <name type="scientific">Candidatus Ryanbacteria bacterium RIFCSPHIGHO2_01_FULL_45_22</name>
    <dbReference type="NCBI Taxonomy" id="1802114"/>
    <lineage>
        <taxon>Bacteria</taxon>
        <taxon>Candidatus Ryaniibacteriota</taxon>
    </lineage>
</organism>
<evidence type="ECO:0000259" key="2">
    <source>
        <dbReference type="SMART" id="SM00849"/>
    </source>
</evidence>
<comment type="caution">
    <text evidence="3">The sequence shown here is derived from an EMBL/GenBank/DDBJ whole genome shotgun (WGS) entry which is preliminary data.</text>
</comment>
<reference evidence="3 4" key="1">
    <citation type="journal article" date="2016" name="Nat. Commun.">
        <title>Thousands of microbial genomes shed light on interconnected biogeochemical processes in an aquifer system.</title>
        <authorList>
            <person name="Anantharaman K."/>
            <person name="Brown C.T."/>
            <person name="Hug L.A."/>
            <person name="Sharon I."/>
            <person name="Castelle C.J."/>
            <person name="Probst A.J."/>
            <person name="Thomas B.C."/>
            <person name="Singh A."/>
            <person name="Wilkins M.J."/>
            <person name="Karaoz U."/>
            <person name="Brodie E.L."/>
            <person name="Williams K.H."/>
            <person name="Hubbard S.S."/>
            <person name="Banfield J.F."/>
        </authorList>
    </citation>
    <scope>NUCLEOTIDE SEQUENCE [LARGE SCALE GENOMIC DNA]</scope>
</reference>
<dbReference type="Gene3D" id="3.60.15.10">
    <property type="entry name" value="Ribonuclease Z/Hydroxyacylglutathione hydrolase-like"/>
    <property type="match status" value="1"/>
</dbReference>
<gene>
    <name evidence="3" type="ORF">A2719_05625</name>
</gene>
<keyword evidence="1" id="KW-1133">Transmembrane helix</keyword>
<keyword evidence="1" id="KW-0812">Transmembrane</keyword>
<evidence type="ECO:0000313" key="3">
    <source>
        <dbReference type="EMBL" id="OGZ43449.1"/>
    </source>
</evidence>
<dbReference type="SUPFAM" id="SSF56281">
    <property type="entry name" value="Metallo-hydrolase/oxidoreductase"/>
    <property type="match status" value="1"/>
</dbReference>
<feature type="transmembrane region" description="Helical" evidence="1">
    <location>
        <begin position="7"/>
        <end position="25"/>
    </location>
</feature>
<proteinExistence type="predicted"/>
<dbReference type="InterPro" id="IPR036866">
    <property type="entry name" value="RibonucZ/Hydroxyglut_hydro"/>
</dbReference>
<dbReference type="PANTHER" id="PTHR30619:SF1">
    <property type="entry name" value="RECOMBINATION PROTEIN 2"/>
    <property type="match status" value="1"/>
</dbReference>
<dbReference type="EMBL" id="MHNK01000015">
    <property type="protein sequence ID" value="OGZ43449.1"/>
    <property type="molecule type" value="Genomic_DNA"/>
</dbReference>
<feature type="domain" description="Metallo-beta-lactamase" evidence="2">
    <location>
        <begin position="41"/>
        <end position="241"/>
    </location>
</feature>
<sequence length="287" mass="32160">MKYSWKNFSIIILVLAVVFVWYVVFVESRSGLLVYFFDVGQGDSIFIQAENGNQILLDGGPGDAVLAELGGVLPFYDRTLDMIILTHPDADHLNGLVEVVKRYKPKMVLETGVLHDTAQYEEWRRFLDREHIPIARAKAGEKFLIADGVTATVLFPFRDQEGQKPKAVNETSIVLRLDYGETSFLFTGDIEAKTERMLSVAQREAIDVDVLKVAHHGSKTSSITEFLKVVSPEIAIISVGRNNRYGHPSPEVIDRFREFGIPVRRTDISGAVVLHAFVDGTYEMGSR</sequence>
<dbReference type="STRING" id="1802114.A2719_05625"/>
<dbReference type="Pfam" id="PF00753">
    <property type="entry name" value="Lactamase_B"/>
    <property type="match status" value="1"/>
</dbReference>
<protein>
    <recommendedName>
        <fullName evidence="2">Metallo-beta-lactamase domain-containing protein</fullName>
    </recommendedName>
</protein>
<dbReference type="InterPro" id="IPR035681">
    <property type="entry name" value="ComA-like_MBL"/>
</dbReference>
<dbReference type="PANTHER" id="PTHR30619">
    <property type="entry name" value="DNA INTERNALIZATION/COMPETENCE PROTEIN COMEC/REC2"/>
    <property type="match status" value="1"/>
</dbReference>